<dbReference type="Gene3D" id="3.30.70.1660">
    <property type="match status" value="1"/>
</dbReference>
<keyword evidence="3 5" id="KW-0488">Methylation</keyword>
<dbReference type="FunFam" id="3.30.160.20:FF:000004">
    <property type="entry name" value="Peptide chain release factor 1"/>
    <property type="match status" value="1"/>
</dbReference>
<dbReference type="NCBIfam" id="NF001859">
    <property type="entry name" value="PRK00591.1"/>
    <property type="match status" value="1"/>
</dbReference>
<dbReference type="KEGG" id="camu:CA2015_1185"/>
<dbReference type="NCBIfam" id="TIGR00019">
    <property type="entry name" value="prfA"/>
    <property type="match status" value="1"/>
</dbReference>
<dbReference type="OrthoDB" id="9806673at2"/>
<proteinExistence type="inferred from homology"/>
<dbReference type="PANTHER" id="PTHR43804">
    <property type="entry name" value="LD18447P"/>
    <property type="match status" value="1"/>
</dbReference>
<dbReference type="EMBL" id="CP012040">
    <property type="protein sequence ID" value="AKP50634.1"/>
    <property type="molecule type" value="Genomic_DNA"/>
</dbReference>
<accession>A0A0H4P907</accession>
<dbReference type="AlphaFoldDB" id="A0A0H4P907"/>
<dbReference type="InterPro" id="IPR045853">
    <property type="entry name" value="Pep_chain_release_fac_I_sf"/>
</dbReference>
<dbReference type="InterPro" id="IPR000352">
    <property type="entry name" value="Pep_chain_release_fac_I"/>
</dbReference>
<dbReference type="PANTHER" id="PTHR43804:SF7">
    <property type="entry name" value="LD18447P"/>
    <property type="match status" value="1"/>
</dbReference>
<dbReference type="STRING" id="320787.CA2015_1185"/>
<evidence type="ECO:0000256" key="2">
    <source>
        <dbReference type="ARBA" id="ARBA00010835"/>
    </source>
</evidence>
<evidence type="ECO:0000313" key="10">
    <source>
        <dbReference type="Proteomes" id="UP000036520"/>
    </source>
</evidence>
<feature type="domain" description="Peptide chain release factor" evidence="8">
    <location>
        <begin position="62"/>
        <end position="177"/>
    </location>
</feature>
<dbReference type="PATRIC" id="fig|320787.5.peg.1309"/>
<evidence type="ECO:0000256" key="3">
    <source>
        <dbReference type="ARBA" id="ARBA00022481"/>
    </source>
</evidence>
<dbReference type="Pfam" id="PF00472">
    <property type="entry name" value="RF-1"/>
    <property type="match status" value="1"/>
</dbReference>
<comment type="function">
    <text evidence="1 5">Peptide chain release factor 1 directs the termination of translation in response to the peptide chain termination codons UAG and UAA.</text>
</comment>
<evidence type="ECO:0000256" key="1">
    <source>
        <dbReference type="ARBA" id="ARBA00002986"/>
    </source>
</evidence>
<dbReference type="Gene3D" id="3.30.160.20">
    <property type="match status" value="1"/>
</dbReference>
<dbReference type="Pfam" id="PF03462">
    <property type="entry name" value="PCRF"/>
    <property type="match status" value="1"/>
</dbReference>
<keyword evidence="7" id="KW-0175">Coiled coil</keyword>
<comment type="similarity">
    <text evidence="2 5">Belongs to the prokaryotic/mitochondrial release factor family.</text>
</comment>
<evidence type="ECO:0000256" key="4">
    <source>
        <dbReference type="ARBA" id="ARBA00022917"/>
    </source>
</evidence>
<dbReference type="GO" id="GO:0016149">
    <property type="term" value="F:translation release factor activity, codon specific"/>
    <property type="evidence" value="ECO:0007669"/>
    <property type="project" value="UniProtKB-UniRule"/>
</dbReference>
<gene>
    <name evidence="5" type="primary">prfA</name>
    <name evidence="9" type="ORF">CA2015_1185</name>
</gene>
<evidence type="ECO:0000256" key="6">
    <source>
        <dbReference type="NCBIfam" id="TIGR00019"/>
    </source>
</evidence>
<comment type="PTM">
    <text evidence="5">Methylated by PrmC. Methylation increases the termination efficiency of RF1.</text>
</comment>
<dbReference type="Gene3D" id="6.10.140.1950">
    <property type="match status" value="1"/>
</dbReference>
<evidence type="ECO:0000313" key="9">
    <source>
        <dbReference type="EMBL" id="AKP50634.1"/>
    </source>
</evidence>
<name>A0A0H4P907_9BACT</name>
<keyword evidence="4 5" id="KW-0648">Protein biosynthesis</keyword>
<dbReference type="GO" id="GO:0005737">
    <property type="term" value="C:cytoplasm"/>
    <property type="evidence" value="ECO:0007669"/>
    <property type="project" value="UniProtKB-SubCell"/>
</dbReference>
<evidence type="ECO:0000259" key="8">
    <source>
        <dbReference type="SMART" id="SM00937"/>
    </source>
</evidence>
<dbReference type="SUPFAM" id="SSF75620">
    <property type="entry name" value="Release factor"/>
    <property type="match status" value="1"/>
</dbReference>
<comment type="subcellular location">
    <subcellularLocation>
        <location evidence="5">Cytoplasm</location>
    </subcellularLocation>
</comment>
<dbReference type="FunFam" id="3.30.70.1660:FF:000002">
    <property type="entry name" value="Peptide chain release factor 1"/>
    <property type="match status" value="1"/>
</dbReference>
<keyword evidence="5" id="KW-0963">Cytoplasm</keyword>
<protein>
    <recommendedName>
        <fullName evidence="5 6">Peptide chain release factor 1</fullName>
        <shortName evidence="5">RF-1</shortName>
    </recommendedName>
</protein>
<dbReference type="Proteomes" id="UP000036520">
    <property type="component" value="Chromosome"/>
</dbReference>
<dbReference type="HAMAP" id="MF_00093">
    <property type="entry name" value="Rel_fac_1"/>
    <property type="match status" value="1"/>
</dbReference>
<dbReference type="InterPro" id="IPR005139">
    <property type="entry name" value="PCRF"/>
</dbReference>
<keyword evidence="10" id="KW-1185">Reference proteome</keyword>
<evidence type="ECO:0000256" key="7">
    <source>
        <dbReference type="SAM" id="Coils"/>
    </source>
</evidence>
<dbReference type="SMART" id="SM00937">
    <property type="entry name" value="PCRF"/>
    <property type="match status" value="1"/>
</dbReference>
<reference evidence="9 10" key="1">
    <citation type="submission" date="2015-07" db="EMBL/GenBank/DDBJ databases">
        <authorList>
            <person name="Kim K.M."/>
        </authorList>
    </citation>
    <scope>NUCLEOTIDE SEQUENCE [LARGE SCALE GENOMIC DNA]</scope>
    <source>
        <strain evidence="9 10">KCTC 12363</strain>
    </source>
</reference>
<dbReference type="RefSeq" id="WP_048641060.1">
    <property type="nucleotide sequence ID" value="NZ_CP012040.1"/>
</dbReference>
<dbReference type="InterPro" id="IPR004373">
    <property type="entry name" value="RF-1"/>
</dbReference>
<sequence length="358" mass="40617">MLDKLEAIKDRFEEVSQLIIQPDVMSDMGNYTKLSKEYKDLEKVVAAYDSYRLTLDNIESTKSILEKEKDPEFREMAKMEWEELKNQKDEMEEDLRKMLIPKDPNDSKDCILEIRSGTGGDEAAIFAGDLFRMYERFCEKQNWNLTVLDLTFGTSGGYKEIISSVSGADVYGMLKYESGVHRVQRVPATETQGRVHTSAATVAVLPEMEDVDVEIDMNEVRKDTYCSSGPGGQSVNTTYSAVRLTHEPSGIVVTCQDQKSQIKNFEKALKVLRSRIYEIELAKHNEAVGAQRRSMVGSGDRSDKIRTYNYPQSRVTDHRINKTVYNLPEVMEGSIEDFISALRFAENAEKMKGGGMED</sequence>
<feature type="modified residue" description="N5-methylglutamine" evidence="5">
    <location>
        <position position="233"/>
    </location>
</feature>
<feature type="coiled-coil region" evidence="7">
    <location>
        <begin position="48"/>
        <end position="94"/>
    </location>
</feature>
<dbReference type="InterPro" id="IPR050057">
    <property type="entry name" value="Prokaryotic/Mito_RF"/>
</dbReference>
<evidence type="ECO:0000256" key="5">
    <source>
        <dbReference type="HAMAP-Rule" id="MF_00093"/>
    </source>
</evidence>
<organism evidence="9 10">
    <name type="scientific">Cyclobacterium amurskyense</name>
    <dbReference type="NCBI Taxonomy" id="320787"/>
    <lineage>
        <taxon>Bacteria</taxon>
        <taxon>Pseudomonadati</taxon>
        <taxon>Bacteroidota</taxon>
        <taxon>Cytophagia</taxon>
        <taxon>Cytophagales</taxon>
        <taxon>Cyclobacteriaceae</taxon>
        <taxon>Cyclobacterium</taxon>
    </lineage>
</organism>